<dbReference type="Proteomes" id="UP000250572">
    <property type="component" value="Unassembled WGS sequence"/>
</dbReference>
<sequence length="251" mass="27458">MPAQWQVSDGKALCPEETLRPVSLAPSLSSGTSLSHRSFFHPLCLPPSCYFVKSPENIINEISQPCHLWFSATTGEEENSPTFIHSDAAAVCGGEGRGKHSAQLLCPGKPKTNDQLAQRRGGACNQLKILGCRLSLRRFFTFLHVTDIPVGCREHTLLASPHGTHCTRIDINTWKTKKKLDGVSFVSDLKVHDGSLTILGITRDDRGAYTCRAYSDQGEVLHTTRLLVQGKASRTAAGVVDQSIPDRVIRL</sequence>
<organism evidence="2 3">
    <name type="scientific">Gambusia affinis</name>
    <name type="common">Western mosquitofish</name>
    <name type="synonym">Heterandria affinis</name>
    <dbReference type="NCBI Taxonomy" id="33528"/>
    <lineage>
        <taxon>Eukaryota</taxon>
        <taxon>Metazoa</taxon>
        <taxon>Chordata</taxon>
        <taxon>Craniata</taxon>
        <taxon>Vertebrata</taxon>
        <taxon>Euteleostomi</taxon>
        <taxon>Actinopterygii</taxon>
        <taxon>Neopterygii</taxon>
        <taxon>Teleostei</taxon>
        <taxon>Neoteleostei</taxon>
        <taxon>Acanthomorphata</taxon>
        <taxon>Ovalentaria</taxon>
        <taxon>Atherinomorphae</taxon>
        <taxon>Cyprinodontiformes</taxon>
        <taxon>Poeciliidae</taxon>
        <taxon>Poeciliinae</taxon>
        <taxon>Gambusia</taxon>
    </lineage>
</organism>
<evidence type="ECO:0000259" key="1">
    <source>
        <dbReference type="Pfam" id="PF07686"/>
    </source>
</evidence>
<dbReference type="SUPFAM" id="SSF48726">
    <property type="entry name" value="Immunoglobulin"/>
    <property type="match status" value="1"/>
</dbReference>
<dbReference type="Pfam" id="PF07686">
    <property type="entry name" value="V-set"/>
    <property type="match status" value="1"/>
</dbReference>
<feature type="domain" description="Immunoglobulin V-set" evidence="1">
    <location>
        <begin position="169"/>
        <end position="228"/>
    </location>
</feature>
<evidence type="ECO:0000313" key="3">
    <source>
        <dbReference type="Proteomes" id="UP000250572"/>
    </source>
</evidence>
<keyword evidence="3" id="KW-1185">Reference proteome</keyword>
<dbReference type="EMBL" id="NHOQ01001816">
    <property type="protein sequence ID" value="PWA22100.1"/>
    <property type="molecule type" value="Genomic_DNA"/>
</dbReference>
<accession>A0A315VGP0</accession>
<protein>
    <recommendedName>
        <fullName evidence="1">Immunoglobulin V-set domain-containing protein</fullName>
    </recommendedName>
</protein>
<dbReference type="Gene3D" id="2.60.40.10">
    <property type="entry name" value="Immunoglobulins"/>
    <property type="match status" value="1"/>
</dbReference>
<reference evidence="2 3" key="1">
    <citation type="journal article" date="2018" name="G3 (Bethesda)">
        <title>A High-Quality Reference Genome for the Invasive Mosquitofish Gambusia affinis Using a Chicago Library.</title>
        <authorList>
            <person name="Hoffberg S.L."/>
            <person name="Troendle N.J."/>
            <person name="Glenn T.C."/>
            <person name="Mahmud O."/>
            <person name="Louha S."/>
            <person name="Chalopin D."/>
            <person name="Bennetzen J.L."/>
            <person name="Mauricio R."/>
        </authorList>
    </citation>
    <scope>NUCLEOTIDE SEQUENCE [LARGE SCALE GENOMIC DNA]</scope>
    <source>
        <strain evidence="2">NE01/NJP1002.9</strain>
        <tissue evidence="2">Muscle</tissue>
    </source>
</reference>
<dbReference type="InterPro" id="IPR013783">
    <property type="entry name" value="Ig-like_fold"/>
</dbReference>
<evidence type="ECO:0000313" key="2">
    <source>
        <dbReference type="EMBL" id="PWA22100.1"/>
    </source>
</evidence>
<name>A0A315VGP0_GAMAF</name>
<dbReference type="AlphaFoldDB" id="A0A315VGP0"/>
<dbReference type="InterPro" id="IPR036179">
    <property type="entry name" value="Ig-like_dom_sf"/>
</dbReference>
<gene>
    <name evidence="2" type="ORF">CCH79_00010330</name>
</gene>
<proteinExistence type="predicted"/>
<dbReference type="InterPro" id="IPR013106">
    <property type="entry name" value="Ig_V-set"/>
</dbReference>
<comment type="caution">
    <text evidence="2">The sequence shown here is derived from an EMBL/GenBank/DDBJ whole genome shotgun (WGS) entry which is preliminary data.</text>
</comment>